<organism evidence="1 2">
    <name type="scientific">Paraburkholderia guartelaensis</name>
    <dbReference type="NCBI Taxonomy" id="2546446"/>
    <lineage>
        <taxon>Bacteria</taxon>
        <taxon>Pseudomonadati</taxon>
        <taxon>Pseudomonadota</taxon>
        <taxon>Betaproteobacteria</taxon>
        <taxon>Burkholderiales</taxon>
        <taxon>Burkholderiaceae</taxon>
        <taxon>Paraburkholderia</taxon>
    </lineage>
</organism>
<proteinExistence type="predicted"/>
<evidence type="ECO:0000313" key="1">
    <source>
        <dbReference type="EMBL" id="MEM5449886.1"/>
    </source>
</evidence>
<comment type="caution">
    <text evidence="1">The sequence shown here is derived from an EMBL/GenBank/DDBJ whole genome shotgun (WGS) entry which is preliminary data.</text>
</comment>
<keyword evidence="2" id="KW-1185">Reference proteome</keyword>
<evidence type="ECO:0000313" key="2">
    <source>
        <dbReference type="Proteomes" id="UP001390669"/>
    </source>
</evidence>
<reference evidence="1 2" key="1">
    <citation type="submission" date="2024-01" db="EMBL/GenBank/DDBJ databases">
        <title>The diversity of rhizobia nodulating Mimosa spp. in eleven states of Brazil covering several biomes is determined by host plant, location, and edaphic factors.</title>
        <authorList>
            <person name="Rouws L."/>
            <person name="Barauna A."/>
            <person name="Beukes C."/>
            <person name="De Faria S.M."/>
            <person name="Gross E."/>
            <person name="Dos Reis Junior F.B."/>
            <person name="Simon M."/>
            <person name="Maluk M."/>
            <person name="Odee D.W."/>
            <person name="Kenicer G."/>
            <person name="Young J.P.W."/>
            <person name="Reis V.M."/>
            <person name="Zilli J."/>
            <person name="James E.K."/>
        </authorList>
    </citation>
    <scope>NUCLEOTIDE SEQUENCE [LARGE SCALE GENOMIC DNA]</scope>
    <source>
        <strain evidence="1 2">JPY164</strain>
    </source>
</reference>
<dbReference type="RefSeq" id="WP_406952858.1">
    <property type="nucleotide sequence ID" value="NZ_JAYMRW010000008.1"/>
</dbReference>
<protein>
    <submittedName>
        <fullName evidence="1">Uncharacterized protein</fullName>
    </submittedName>
</protein>
<accession>A0ABU9SEU5</accession>
<sequence length="262" mass="29091">MLSFQPPTIAQFSYVIHFKDVQEKIRYAQGDAEVAFGSFGAGQSQQTNVPDVTDPAVPRILFVKGERNISISSQAVQLQHTYPAPANPSNLTDRFLELANEVQAFHAQALDFERDGRKYGTVALIVVVNYPSEAGMTDLHKYFLDRFLKIEPLGDLASTSFSAGFRKGDFFLNVNGGVYELRQFDLKMDKPGFINPANLALGTKDSKVISKGMQFTIDVNDRPRLMPASMKDGSTRPEQMIELARDLILEKLPNIAQGRALS</sequence>
<gene>
    <name evidence="1" type="ORF">VSR33_20625</name>
</gene>
<dbReference type="Proteomes" id="UP001390669">
    <property type="component" value="Unassembled WGS sequence"/>
</dbReference>
<dbReference type="EMBL" id="JAYMRW010000008">
    <property type="protein sequence ID" value="MEM5449886.1"/>
    <property type="molecule type" value="Genomic_DNA"/>
</dbReference>
<name>A0ABU9SEU5_9BURK</name>